<dbReference type="Proteomes" id="UP000291343">
    <property type="component" value="Unassembled WGS sequence"/>
</dbReference>
<organism evidence="3 4">
    <name type="scientific">Laodelphax striatellus</name>
    <name type="common">Small brown planthopper</name>
    <name type="synonym">Delphax striatella</name>
    <dbReference type="NCBI Taxonomy" id="195883"/>
    <lineage>
        <taxon>Eukaryota</taxon>
        <taxon>Metazoa</taxon>
        <taxon>Ecdysozoa</taxon>
        <taxon>Arthropoda</taxon>
        <taxon>Hexapoda</taxon>
        <taxon>Insecta</taxon>
        <taxon>Pterygota</taxon>
        <taxon>Neoptera</taxon>
        <taxon>Paraneoptera</taxon>
        <taxon>Hemiptera</taxon>
        <taxon>Auchenorrhyncha</taxon>
        <taxon>Fulgoroidea</taxon>
        <taxon>Delphacidae</taxon>
        <taxon>Criomorphinae</taxon>
        <taxon>Laodelphax</taxon>
    </lineage>
</organism>
<dbReference type="OrthoDB" id="6618165at2759"/>
<keyword evidence="2" id="KW-0732">Signal</keyword>
<evidence type="ECO:0000313" key="4">
    <source>
        <dbReference type="Proteomes" id="UP000291343"/>
    </source>
</evidence>
<evidence type="ECO:0000256" key="2">
    <source>
        <dbReference type="SAM" id="SignalP"/>
    </source>
</evidence>
<keyword evidence="1" id="KW-0472">Membrane</keyword>
<accession>A0A482X6N9</accession>
<protein>
    <submittedName>
        <fullName evidence="3">Uncharacterized protein</fullName>
    </submittedName>
</protein>
<dbReference type="InParanoid" id="A0A482X6N9"/>
<gene>
    <name evidence="3" type="ORF">LSTR_LSTR013206</name>
</gene>
<keyword evidence="4" id="KW-1185">Reference proteome</keyword>
<sequence length="132" mass="14091">MLKGAVVLLLTALAGCTATTDHFLEESQPQGFAVQTGYEGFLVPSEQSLHSLPNLQVLAPLLGFKAIAKAGLWFFGLVMIVLTGAGLASAVCAFTPLCTLGLAFGRQNSDKLHLLTTFVHNALDKYNRLQKT</sequence>
<dbReference type="AlphaFoldDB" id="A0A482X6N9"/>
<evidence type="ECO:0000313" key="3">
    <source>
        <dbReference type="EMBL" id="RZF40951.1"/>
    </source>
</evidence>
<feature type="chain" id="PRO_5019769991" evidence="2">
    <location>
        <begin position="19"/>
        <end position="132"/>
    </location>
</feature>
<dbReference type="EMBL" id="QKKF02017416">
    <property type="protein sequence ID" value="RZF40951.1"/>
    <property type="molecule type" value="Genomic_DNA"/>
</dbReference>
<dbReference type="PROSITE" id="PS51257">
    <property type="entry name" value="PROKAR_LIPOPROTEIN"/>
    <property type="match status" value="1"/>
</dbReference>
<keyword evidence="1" id="KW-1133">Transmembrane helix</keyword>
<proteinExistence type="predicted"/>
<comment type="caution">
    <text evidence="3">The sequence shown here is derived from an EMBL/GenBank/DDBJ whole genome shotgun (WGS) entry which is preliminary data.</text>
</comment>
<name>A0A482X6N9_LAOST</name>
<feature type="signal peptide" evidence="2">
    <location>
        <begin position="1"/>
        <end position="18"/>
    </location>
</feature>
<evidence type="ECO:0000256" key="1">
    <source>
        <dbReference type="SAM" id="Phobius"/>
    </source>
</evidence>
<feature type="transmembrane region" description="Helical" evidence="1">
    <location>
        <begin position="72"/>
        <end position="105"/>
    </location>
</feature>
<keyword evidence="1" id="KW-0812">Transmembrane</keyword>
<reference evidence="3 4" key="1">
    <citation type="journal article" date="2017" name="Gigascience">
        <title>Genome sequence of the small brown planthopper, Laodelphax striatellus.</title>
        <authorList>
            <person name="Zhu J."/>
            <person name="Jiang F."/>
            <person name="Wang X."/>
            <person name="Yang P."/>
            <person name="Bao Y."/>
            <person name="Zhao W."/>
            <person name="Wang W."/>
            <person name="Lu H."/>
            <person name="Wang Q."/>
            <person name="Cui N."/>
            <person name="Li J."/>
            <person name="Chen X."/>
            <person name="Luo L."/>
            <person name="Yu J."/>
            <person name="Kang L."/>
            <person name="Cui F."/>
        </authorList>
    </citation>
    <scope>NUCLEOTIDE SEQUENCE [LARGE SCALE GENOMIC DNA]</scope>
    <source>
        <strain evidence="3">Lst14</strain>
    </source>
</reference>